<reference evidence="1" key="1">
    <citation type="journal article" date="2006" name="Science">
        <title>The genome of black cottonwood, Populus trichocarpa (Torr. &amp; Gray).</title>
        <authorList>
            <person name="Tuskan G.A."/>
            <person name="Difazio S."/>
            <person name="Jansson S."/>
            <person name="Bohlmann J."/>
            <person name="Grigoriev I."/>
            <person name="Hellsten U."/>
            <person name="Putnam N."/>
            <person name="Ralph S."/>
            <person name="Rombauts S."/>
            <person name="Salamov A."/>
            <person name="Schein J."/>
            <person name="Sterck L."/>
            <person name="Aerts A."/>
            <person name="Bhalerao R.R."/>
            <person name="Bhalerao R.P."/>
            <person name="Blaudez D."/>
            <person name="Boerjan W."/>
            <person name="Brun A."/>
            <person name="Brunner A."/>
            <person name="Busov V."/>
            <person name="Campbell M."/>
            <person name="Carlson J."/>
            <person name="Chalot M."/>
            <person name="Chapman J."/>
            <person name="Chen G.L."/>
            <person name="Cooper D."/>
            <person name="Coutinho P.M."/>
            <person name="Couturier J."/>
            <person name="Covert S."/>
            <person name="Cronk Q."/>
            <person name="Cunningham R."/>
            <person name="Davis J."/>
            <person name="Degroeve S."/>
            <person name="Dejardin A."/>
            <person name="Depamphilis C."/>
            <person name="Detter J."/>
            <person name="Dirks B."/>
            <person name="Dubchak I."/>
            <person name="Duplessis S."/>
            <person name="Ehlting J."/>
            <person name="Ellis B."/>
            <person name="Gendler K."/>
            <person name="Goodstein D."/>
            <person name="Gribskov M."/>
            <person name="Grimwood J."/>
            <person name="Groover A."/>
            <person name="Gunter L."/>
            <person name="Hamberger B."/>
            <person name="Heinze B."/>
            <person name="Helariutta Y."/>
            <person name="Henrissat B."/>
            <person name="Holligan D."/>
            <person name="Holt R."/>
            <person name="Huang W."/>
            <person name="Islam-Faridi N."/>
            <person name="Jones S."/>
            <person name="Jones-Rhoades M."/>
            <person name="Jorgensen R."/>
            <person name="Joshi C."/>
            <person name="Kangasjarvi J."/>
            <person name="Karlsson J."/>
            <person name="Kelleher C."/>
            <person name="Kirkpatrick R."/>
            <person name="Kirst M."/>
            <person name="Kohler A."/>
            <person name="Kalluri U."/>
            <person name="Larimer F."/>
            <person name="Leebens-Mack J."/>
            <person name="Leple J.C."/>
            <person name="Locascio P."/>
            <person name="Lou Y."/>
            <person name="Lucas S."/>
            <person name="Martin F."/>
            <person name="Montanini B."/>
            <person name="Napoli C."/>
            <person name="Nelson D.R."/>
            <person name="Nelson C."/>
            <person name="Nieminen K."/>
            <person name="Nilsson O."/>
            <person name="Pereda V."/>
            <person name="Peter G."/>
            <person name="Philippe R."/>
            <person name="Pilate G."/>
            <person name="Poliakov A."/>
            <person name="Razumovskaya J."/>
            <person name="Richardson P."/>
            <person name="Rinaldi C."/>
            <person name="Ritland K."/>
            <person name="Rouze P."/>
            <person name="Ryaboy D."/>
            <person name="Schmutz J."/>
            <person name="Schrader J."/>
            <person name="Segerman B."/>
            <person name="Shin H."/>
            <person name="Siddiqui A."/>
            <person name="Sterky F."/>
            <person name="Terry A."/>
            <person name="Tsai C.J."/>
            <person name="Uberbacher E."/>
            <person name="Unneberg P."/>
            <person name="Vahala J."/>
            <person name="Wall K."/>
            <person name="Wessler S."/>
            <person name="Yang G."/>
            <person name="Yin T."/>
            <person name="Douglas C."/>
            <person name="Marra M."/>
            <person name="Sandberg G."/>
            <person name="Van de Peer Y."/>
            <person name="Rokhsar D."/>
        </authorList>
    </citation>
    <scope>NUCLEOTIDE SEQUENCE [LARGE SCALE GENOMIC DNA]</scope>
    <source>
        <strain evidence="1">Nisqually-1</strain>
    </source>
</reference>
<protein>
    <submittedName>
        <fullName evidence="1">Uncharacterized protein</fullName>
    </submittedName>
</protein>
<proteinExistence type="predicted"/>
<accession>A0A2K1R6G1</accession>
<reference evidence="1" key="2">
    <citation type="submission" date="2017-07" db="EMBL/GenBank/DDBJ databases">
        <title>WGS assembly of Populus trichocarpa.</title>
        <authorList>
            <person name="Tuskan G."/>
            <person name="Difazio S."/>
            <person name="Jansson S."/>
            <person name="Bohlmann J."/>
            <person name="Grigoriev I."/>
            <person name="Hellsten U."/>
            <person name="Putnam N."/>
            <person name="Ralph S."/>
            <person name="Rombauts S."/>
            <person name="Salamov A."/>
            <person name="Schein J."/>
            <person name="Sterck L."/>
            <person name="Aerts A."/>
            <person name="Bhalerao R."/>
            <person name="Bhalerao R."/>
            <person name="Blaudez D."/>
            <person name="Boerjan W."/>
            <person name="Brun A."/>
            <person name="Brunner A."/>
            <person name="Busov V."/>
            <person name="Campbell M."/>
            <person name="Carlson J."/>
            <person name="Chalot M."/>
            <person name="Chapman J."/>
            <person name="Chen G."/>
            <person name="Cooper D."/>
            <person name="Coutinho P."/>
            <person name="Couturier J."/>
            <person name="Covert S."/>
            <person name="Cronk Q."/>
            <person name="Cunningham R."/>
            <person name="Davis J."/>
            <person name="Degroeve S."/>
            <person name="Dejardin A."/>
            <person name="Depamphilis C."/>
            <person name="Detter J."/>
            <person name="Dirks B."/>
            <person name="Dubchak I."/>
            <person name="Duplessis S."/>
            <person name="Ehlting J."/>
            <person name="Ellis B."/>
            <person name="Gendler K."/>
            <person name="Goodstein D."/>
            <person name="Gribskov M."/>
            <person name="Grimwood J."/>
            <person name="Groover A."/>
            <person name="Gunter L."/>
            <person name="Hamberger B."/>
            <person name="Heinze B."/>
            <person name="Helariutta Y."/>
            <person name="Henrissat B."/>
            <person name="Holligan D."/>
            <person name="Holt R."/>
            <person name="Huang W."/>
            <person name="Islam-Faridi N."/>
            <person name="Jones S."/>
            <person name="Jones-Rhoades M."/>
            <person name="Jorgensen R."/>
            <person name="Joshi C."/>
            <person name="Kangasjarvi J."/>
            <person name="Karlsson J."/>
            <person name="Kelleher C."/>
            <person name="Kirkpatrick R."/>
            <person name="Kirst M."/>
            <person name="Kohler A."/>
            <person name="Kalluri U."/>
            <person name="Larimer F."/>
            <person name="Leebens-Mack J."/>
            <person name="Leple J."/>
            <person name="Locascio P."/>
            <person name="Lou Y."/>
            <person name="Lucas S."/>
            <person name="Martin F."/>
            <person name="Montanini B."/>
            <person name="Napoli C."/>
            <person name="Nelson D."/>
            <person name="Nelson C."/>
            <person name="Nieminen K."/>
            <person name="Nilsson O."/>
            <person name="Pereda V."/>
            <person name="Peter G."/>
            <person name="Philippe R."/>
            <person name="Pilate G."/>
            <person name="Poliakov A."/>
            <person name="Razumovskaya J."/>
            <person name="Richardson P."/>
            <person name="Rinaldi C."/>
            <person name="Ritland K."/>
            <person name="Rouze P."/>
            <person name="Ryaboy D."/>
            <person name="Schmutz J."/>
            <person name="Schrader J."/>
            <person name="Segerman B."/>
            <person name="Shin H."/>
            <person name="Siddiqui A."/>
            <person name="Sterky F."/>
            <person name="Terry A."/>
            <person name="Tsai C."/>
            <person name="Uberbacher E."/>
            <person name="Unneberg P."/>
            <person name="Vahala J."/>
            <person name="Wall K."/>
            <person name="Wessler S."/>
            <person name="Yang G."/>
            <person name="Yin T."/>
            <person name="Douglas C."/>
            <person name="Marra M."/>
            <person name="Sandberg G."/>
            <person name="Van De Peer Y."/>
            <person name="Rokhsar D."/>
        </authorList>
    </citation>
    <scope>NUCLEOTIDE SEQUENCE</scope>
    <source>
        <strain evidence="1">Nisqually-1</strain>
    </source>
</reference>
<dbReference type="AlphaFoldDB" id="A0A2K1R6G1"/>
<organism evidence="1">
    <name type="scientific">Populus trichocarpa</name>
    <name type="common">Western balsam poplar</name>
    <name type="synonym">Populus balsamifera subsp. trichocarpa</name>
    <dbReference type="NCBI Taxonomy" id="3694"/>
    <lineage>
        <taxon>Eukaryota</taxon>
        <taxon>Viridiplantae</taxon>
        <taxon>Streptophyta</taxon>
        <taxon>Embryophyta</taxon>
        <taxon>Tracheophyta</taxon>
        <taxon>Spermatophyta</taxon>
        <taxon>Magnoliopsida</taxon>
        <taxon>eudicotyledons</taxon>
        <taxon>Gunneridae</taxon>
        <taxon>Pentapetalae</taxon>
        <taxon>rosids</taxon>
        <taxon>fabids</taxon>
        <taxon>Malpighiales</taxon>
        <taxon>Salicaceae</taxon>
        <taxon>Saliceae</taxon>
        <taxon>Populus</taxon>
    </lineage>
</organism>
<dbReference type="EMBL" id="KZ623432">
    <property type="protein sequence ID" value="PNS22861.1"/>
    <property type="molecule type" value="Genomic_DNA"/>
</dbReference>
<evidence type="ECO:0000313" key="1">
    <source>
        <dbReference type="EMBL" id="PNS22861.1"/>
    </source>
</evidence>
<gene>
    <name evidence="1" type="ORF">POPTR_T108400</name>
</gene>
<name>A0A2K1R6G1_POPTR</name>
<sequence length="70" mass="8273">MMKWKIIERLIKMMVNLIWRLVRSNRQLGERRAQQGFIDCVVELVVPCAVKLLEDSNGLFEQLFCLFSIC</sequence>
<dbReference type="InParanoid" id="A0A2K1R6G1"/>